<dbReference type="AlphaFoldDB" id="S8GLD2"/>
<organism evidence="1 2">
    <name type="scientific">Toxoplasma gondii (strain ATCC 50611 / Me49)</name>
    <dbReference type="NCBI Taxonomy" id="508771"/>
    <lineage>
        <taxon>Eukaryota</taxon>
        <taxon>Sar</taxon>
        <taxon>Alveolata</taxon>
        <taxon>Apicomplexa</taxon>
        <taxon>Conoidasida</taxon>
        <taxon>Coccidia</taxon>
        <taxon>Eucoccidiorida</taxon>
        <taxon>Eimeriorina</taxon>
        <taxon>Sarcocystidae</taxon>
        <taxon>Toxoplasma</taxon>
    </lineage>
</organism>
<accession>S8GLD2</accession>
<dbReference type="RefSeq" id="XP_018636998.1">
    <property type="nucleotide sequence ID" value="XM_018781163.1"/>
</dbReference>
<gene>
    <name evidence="1" type="ORF">TGME49_258085</name>
</gene>
<name>S8GLD2_TOXGM</name>
<reference evidence="1" key="1">
    <citation type="submission" date="2013-04" db="EMBL/GenBank/DDBJ databases">
        <authorList>
            <person name="Sibley D."/>
            <person name="Venepally P."/>
            <person name="Karamycheva S."/>
            <person name="Hadjithomas M."/>
            <person name="Khan A."/>
            <person name="Brunk B."/>
            <person name="Roos D."/>
            <person name="Caler E."/>
            <person name="Lorenzi H."/>
        </authorList>
    </citation>
    <scope>NUCLEOTIDE SEQUENCE [LARGE SCALE GENOMIC DNA]</scope>
    <source>
        <strain evidence="1">ME49</strain>
    </source>
</reference>
<dbReference type="KEGG" id="tgo:TGME49_258085"/>
<dbReference type="EMBL" id="CM002042">
    <property type="protein sequence ID" value="EPT29314.1"/>
    <property type="molecule type" value="Genomic_DNA"/>
</dbReference>
<dbReference type="Proteomes" id="UP000001529">
    <property type="component" value="Chromosome VIIb"/>
</dbReference>
<dbReference type="GeneID" id="29769337"/>
<dbReference type="EMBL" id="KE138830">
    <property type="protein sequence ID" value="EPT29314.1"/>
    <property type="molecule type" value="Genomic_DNA"/>
</dbReference>
<evidence type="ECO:0000313" key="1">
    <source>
        <dbReference type="EMBL" id="EPT29314.1"/>
    </source>
</evidence>
<evidence type="ECO:0000313" key="2">
    <source>
        <dbReference type="Proteomes" id="UP000001529"/>
    </source>
</evidence>
<dbReference type="VEuPathDB" id="ToxoDB:TGME49_258085"/>
<proteinExistence type="predicted"/>
<protein>
    <submittedName>
        <fullName evidence="1">Uncharacterized protein</fullName>
    </submittedName>
</protein>
<keyword evidence="2" id="KW-1185">Reference proteome</keyword>
<sequence length="140" mass="16426">MRNVPFILSSEVYVDELKEWISKELGQCREPAVNGWFLDSRPRRKAVKFEVVLHQKAPGVLIPTRKVYALRLDIDIQGRGIEQQHGVLPSGTYAHTQTYIVIYIYIYIYMPIEIRICHWGKERIIRIFSGERSLFLHSPK</sequence>